<evidence type="ECO:0000256" key="2">
    <source>
        <dbReference type="SAM" id="Phobius"/>
    </source>
</evidence>
<dbReference type="Proteomes" id="UP000198287">
    <property type="component" value="Unassembled WGS sequence"/>
</dbReference>
<feature type="region of interest" description="Disordered" evidence="1">
    <location>
        <begin position="1"/>
        <end position="22"/>
    </location>
</feature>
<proteinExistence type="predicted"/>
<reference evidence="3 4" key="1">
    <citation type="submission" date="2015-12" db="EMBL/GenBank/DDBJ databases">
        <title>The genome of Folsomia candida.</title>
        <authorList>
            <person name="Faddeeva A."/>
            <person name="Derks M.F."/>
            <person name="Anvar Y."/>
            <person name="Smit S."/>
            <person name="Van Straalen N."/>
            <person name="Roelofs D."/>
        </authorList>
    </citation>
    <scope>NUCLEOTIDE SEQUENCE [LARGE SCALE GENOMIC DNA]</scope>
    <source>
        <strain evidence="3 4">VU population</strain>
        <tissue evidence="3">Whole body</tissue>
    </source>
</reference>
<evidence type="ECO:0000256" key="1">
    <source>
        <dbReference type="SAM" id="MobiDB-lite"/>
    </source>
</evidence>
<dbReference type="AlphaFoldDB" id="A0A226F6K6"/>
<protein>
    <submittedName>
        <fullName evidence="3">Uncharacterized protein</fullName>
    </submittedName>
</protein>
<comment type="caution">
    <text evidence="3">The sequence shown here is derived from an EMBL/GenBank/DDBJ whole genome shotgun (WGS) entry which is preliminary data.</text>
</comment>
<feature type="transmembrane region" description="Helical" evidence="2">
    <location>
        <begin position="114"/>
        <end position="136"/>
    </location>
</feature>
<evidence type="ECO:0000313" key="3">
    <source>
        <dbReference type="EMBL" id="OXA64970.1"/>
    </source>
</evidence>
<name>A0A226F6K6_FOLCA</name>
<evidence type="ECO:0000313" key="4">
    <source>
        <dbReference type="Proteomes" id="UP000198287"/>
    </source>
</evidence>
<sequence>MCLQLNALSPPRPGRHSRSPGRRCAIKVKKEQQKQQNKSSVSLINEAAGAFLSSTIYEPPPAHILNQAANKPTIKGLGADNGTRSVHVIAAHGSAEYAGDCFLRLVHVINMKSFFAIAVIVACLAVTIQAATFGGACSHSGVQNQDDSQCSGVNNNMLCGTGNKCVCADTYGLSGKFTPKADGTGCSPA</sequence>
<keyword evidence="2" id="KW-1133">Transmembrane helix</keyword>
<organism evidence="3 4">
    <name type="scientific">Folsomia candida</name>
    <name type="common">Springtail</name>
    <dbReference type="NCBI Taxonomy" id="158441"/>
    <lineage>
        <taxon>Eukaryota</taxon>
        <taxon>Metazoa</taxon>
        <taxon>Ecdysozoa</taxon>
        <taxon>Arthropoda</taxon>
        <taxon>Hexapoda</taxon>
        <taxon>Collembola</taxon>
        <taxon>Entomobryomorpha</taxon>
        <taxon>Isotomoidea</taxon>
        <taxon>Isotomidae</taxon>
        <taxon>Proisotominae</taxon>
        <taxon>Folsomia</taxon>
    </lineage>
</organism>
<keyword evidence="4" id="KW-1185">Reference proteome</keyword>
<dbReference type="EMBL" id="LNIX01000001">
    <property type="protein sequence ID" value="OXA64970.1"/>
    <property type="molecule type" value="Genomic_DNA"/>
</dbReference>
<keyword evidence="2" id="KW-0812">Transmembrane</keyword>
<feature type="compositionally biased region" description="Basic residues" evidence="1">
    <location>
        <begin position="13"/>
        <end position="22"/>
    </location>
</feature>
<accession>A0A226F6K6</accession>
<keyword evidence="2" id="KW-0472">Membrane</keyword>
<gene>
    <name evidence="3" type="ORF">Fcan01_03302</name>
</gene>